<reference evidence="2 3" key="1">
    <citation type="submission" date="2019-03" db="EMBL/GenBank/DDBJ databases">
        <title>Thermus tengchongensis species for the arsenic transformation mechanism.</title>
        <authorList>
            <person name="Yuan G.C."/>
        </authorList>
    </citation>
    <scope>NUCLEOTIDE SEQUENCE [LARGE SCALE GENOMIC DNA]</scope>
    <source>
        <strain evidence="2 3">15W</strain>
    </source>
</reference>
<dbReference type="Proteomes" id="UP000297668">
    <property type="component" value="Unassembled WGS sequence"/>
</dbReference>
<dbReference type="GO" id="GO:0043565">
    <property type="term" value="F:sequence-specific DNA binding"/>
    <property type="evidence" value="ECO:0007669"/>
    <property type="project" value="TreeGrafter"/>
</dbReference>
<dbReference type="GO" id="GO:0006313">
    <property type="term" value="P:DNA transposition"/>
    <property type="evidence" value="ECO:0007669"/>
    <property type="project" value="InterPro"/>
</dbReference>
<evidence type="ECO:0000313" key="3">
    <source>
        <dbReference type="Proteomes" id="UP000297668"/>
    </source>
</evidence>
<dbReference type="InterPro" id="IPR036515">
    <property type="entry name" value="Transposase_17_sf"/>
</dbReference>
<dbReference type="PANTHER" id="PTHR36966">
    <property type="entry name" value="REP-ASSOCIATED TYROSINE TRANSPOSASE"/>
    <property type="match status" value="1"/>
</dbReference>
<sequence length="209" mass="23951">MPYDPSRHHRRSIRLKGYDYTRPGAYFITICTHERAHLFGAVVEGKMQLNDAGRIAEQCWRDIPVHFPHVQLDAFVIMPNHVHGVLWIVANNGARVGATHASPLRNAPIPPRGPVPQSIGTIIGQFKSAVTRQINALRNAPGAPVWQRNYYEHIIRNEQALNAIRRYIVENPLRWPLDRYNPERIGKDPLAQEIWKLMNQRASPREDPS</sequence>
<evidence type="ECO:0000259" key="1">
    <source>
        <dbReference type="SMART" id="SM01321"/>
    </source>
</evidence>
<organism evidence="2 3">
    <name type="scientific">Thermus tengchongensis</name>
    <dbReference type="NCBI Taxonomy" id="1214928"/>
    <lineage>
        <taxon>Bacteria</taxon>
        <taxon>Thermotogati</taxon>
        <taxon>Deinococcota</taxon>
        <taxon>Deinococci</taxon>
        <taxon>Thermales</taxon>
        <taxon>Thermaceae</taxon>
        <taxon>Thermus</taxon>
    </lineage>
</organism>
<proteinExistence type="predicted"/>
<dbReference type="EMBL" id="SJZF01000021">
    <property type="protein sequence ID" value="TFU25465.1"/>
    <property type="molecule type" value="Genomic_DNA"/>
</dbReference>
<evidence type="ECO:0000313" key="2">
    <source>
        <dbReference type="EMBL" id="TFU25465.1"/>
    </source>
</evidence>
<dbReference type="InterPro" id="IPR002686">
    <property type="entry name" value="Transposase_17"/>
</dbReference>
<dbReference type="PANTHER" id="PTHR36966:SF1">
    <property type="entry name" value="REP-ASSOCIATED TYROSINE TRANSPOSASE"/>
    <property type="match status" value="1"/>
</dbReference>
<dbReference type="AlphaFoldDB" id="A0A4Y9F8R1"/>
<dbReference type="GO" id="GO:0004803">
    <property type="term" value="F:transposase activity"/>
    <property type="evidence" value="ECO:0007669"/>
    <property type="project" value="InterPro"/>
</dbReference>
<dbReference type="Gene3D" id="3.30.70.1290">
    <property type="entry name" value="Transposase IS200-like"/>
    <property type="match status" value="1"/>
</dbReference>
<protein>
    <submittedName>
        <fullName evidence="2">Transposase</fullName>
    </submittedName>
</protein>
<gene>
    <name evidence="2" type="ORF">E0687_10690</name>
</gene>
<feature type="domain" description="Transposase IS200-like" evidence="1">
    <location>
        <begin position="22"/>
        <end position="171"/>
    </location>
</feature>
<comment type="caution">
    <text evidence="2">The sequence shown here is derived from an EMBL/GenBank/DDBJ whole genome shotgun (WGS) entry which is preliminary data.</text>
</comment>
<name>A0A4Y9F8R1_9DEIN</name>
<dbReference type="SUPFAM" id="SSF143422">
    <property type="entry name" value="Transposase IS200-like"/>
    <property type="match status" value="1"/>
</dbReference>
<accession>A0A4Y9F8R1</accession>
<dbReference type="SMART" id="SM01321">
    <property type="entry name" value="Y1_Tnp"/>
    <property type="match status" value="1"/>
</dbReference>
<dbReference type="InterPro" id="IPR052715">
    <property type="entry name" value="RAYT_transposase"/>
</dbReference>